<dbReference type="SUPFAM" id="SSF46894">
    <property type="entry name" value="C-terminal effector domain of the bipartite response regulators"/>
    <property type="match status" value="1"/>
</dbReference>
<dbReference type="PROSITE" id="PS50110">
    <property type="entry name" value="RESPONSE_REGULATORY"/>
    <property type="match status" value="1"/>
</dbReference>
<dbReference type="CDD" id="cd17574">
    <property type="entry name" value="REC_OmpR"/>
    <property type="match status" value="1"/>
</dbReference>
<dbReference type="Pfam" id="PF00072">
    <property type="entry name" value="Response_reg"/>
    <property type="match status" value="1"/>
</dbReference>
<dbReference type="Gene3D" id="6.10.250.690">
    <property type="match status" value="1"/>
</dbReference>
<feature type="domain" description="OmpR/PhoB-type" evidence="7">
    <location>
        <begin position="131"/>
        <end position="230"/>
    </location>
</feature>
<keyword evidence="4" id="KW-0238">DNA-binding</keyword>
<dbReference type="PROSITE" id="PS51755">
    <property type="entry name" value="OMPR_PHOB"/>
    <property type="match status" value="1"/>
</dbReference>
<gene>
    <name evidence="8" type="ORF">LCGC14_1948270</name>
</gene>
<dbReference type="PANTHER" id="PTHR48111:SF11">
    <property type="entry name" value="TWO-COMPONENT RESPONSE REGULATOR"/>
    <property type="match status" value="1"/>
</dbReference>
<evidence type="ECO:0000256" key="5">
    <source>
        <dbReference type="ARBA" id="ARBA00023163"/>
    </source>
</evidence>
<dbReference type="InterPro" id="IPR016032">
    <property type="entry name" value="Sig_transdc_resp-reg_C-effctor"/>
</dbReference>
<comment type="caution">
    <text evidence="8">The sequence shown here is derived from an EMBL/GenBank/DDBJ whole genome shotgun (WGS) entry which is preliminary data.</text>
</comment>
<evidence type="ECO:0000313" key="8">
    <source>
        <dbReference type="EMBL" id="KKL86084.1"/>
    </source>
</evidence>
<evidence type="ECO:0008006" key="9">
    <source>
        <dbReference type="Google" id="ProtNLM"/>
    </source>
</evidence>
<dbReference type="GO" id="GO:0032993">
    <property type="term" value="C:protein-DNA complex"/>
    <property type="evidence" value="ECO:0007669"/>
    <property type="project" value="TreeGrafter"/>
</dbReference>
<evidence type="ECO:0000256" key="3">
    <source>
        <dbReference type="ARBA" id="ARBA00023015"/>
    </source>
</evidence>
<dbReference type="InterPro" id="IPR039420">
    <property type="entry name" value="WalR-like"/>
</dbReference>
<evidence type="ECO:0000256" key="1">
    <source>
        <dbReference type="ARBA" id="ARBA00022553"/>
    </source>
</evidence>
<dbReference type="SUPFAM" id="SSF52172">
    <property type="entry name" value="CheY-like"/>
    <property type="match status" value="1"/>
</dbReference>
<evidence type="ECO:0000256" key="4">
    <source>
        <dbReference type="ARBA" id="ARBA00023125"/>
    </source>
</evidence>
<dbReference type="AlphaFoldDB" id="A0A0F9FI46"/>
<dbReference type="InterPro" id="IPR001789">
    <property type="entry name" value="Sig_transdc_resp-reg_receiver"/>
</dbReference>
<keyword evidence="3" id="KW-0805">Transcription regulation</keyword>
<evidence type="ECO:0000256" key="2">
    <source>
        <dbReference type="ARBA" id="ARBA00023012"/>
    </source>
</evidence>
<reference evidence="8" key="1">
    <citation type="journal article" date="2015" name="Nature">
        <title>Complex archaea that bridge the gap between prokaryotes and eukaryotes.</title>
        <authorList>
            <person name="Spang A."/>
            <person name="Saw J.H."/>
            <person name="Jorgensen S.L."/>
            <person name="Zaremba-Niedzwiedzka K."/>
            <person name="Martijn J."/>
            <person name="Lind A.E."/>
            <person name="van Eijk R."/>
            <person name="Schleper C."/>
            <person name="Guy L."/>
            <person name="Ettema T.J."/>
        </authorList>
    </citation>
    <scope>NUCLEOTIDE SEQUENCE</scope>
</reference>
<dbReference type="InterPro" id="IPR011006">
    <property type="entry name" value="CheY-like_superfamily"/>
</dbReference>
<dbReference type="PANTHER" id="PTHR48111">
    <property type="entry name" value="REGULATOR OF RPOS"/>
    <property type="match status" value="1"/>
</dbReference>
<dbReference type="FunFam" id="3.40.50.2300:FF:000001">
    <property type="entry name" value="DNA-binding response regulator PhoB"/>
    <property type="match status" value="1"/>
</dbReference>
<evidence type="ECO:0000259" key="7">
    <source>
        <dbReference type="PROSITE" id="PS51755"/>
    </source>
</evidence>
<dbReference type="Gene3D" id="3.40.50.2300">
    <property type="match status" value="1"/>
</dbReference>
<dbReference type="CDD" id="cd00383">
    <property type="entry name" value="trans_reg_C"/>
    <property type="match status" value="1"/>
</dbReference>
<dbReference type="Pfam" id="PF00486">
    <property type="entry name" value="Trans_reg_C"/>
    <property type="match status" value="1"/>
</dbReference>
<sequence length="230" mass="25968">MKREKILIVEDETAILTGLVDLLQGEGYQVSTAVDGLKALDLYNQEQPALILLDIMIPEKSGYDVCREIRKNDPLTPIIILTARGQEVDKVIGLELGADDYIVKPFGVNELLARIRAVFRRVHARKSCKDVSPIIFGDIRIEPKLLKGKKGGRAFPVTLREIQLLKLFMGHKGEVLDRFTILDEIWGVHYQGTTRTLDQHIAKLRKKIEDKPASPKYIVTVHGVGYRFLS</sequence>
<protein>
    <recommendedName>
        <fullName evidence="9">DNA-binding response regulator</fullName>
    </recommendedName>
</protein>
<dbReference type="GO" id="GO:0006355">
    <property type="term" value="P:regulation of DNA-templated transcription"/>
    <property type="evidence" value="ECO:0007669"/>
    <property type="project" value="InterPro"/>
</dbReference>
<dbReference type="SMART" id="SM00862">
    <property type="entry name" value="Trans_reg_C"/>
    <property type="match status" value="1"/>
</dbReference>
<organism evidence="8">
    <name type="scientific">marine sediment metagenome</name>
    <dbReference type="NCBI Taxonomy" id="412755"/>
    <lineage>
        <taxon>unclassified sequences</taxon>
        <taxon>metagenomes</taxon>
        <taxon>ecological metagenomes</taxon>
    </lineage>
</organism>
<dbReference type="GO" id="GO:0000976">
    <property type="term" value="F:transcription cis-regulatory region binding"/>
    <property type="evidence" value="ECO:0007669"/>
    <property type="project" value="TreeGrafter"/>
</dbReference>
<keyword evidence="2" id="KW-0902">Two-component regulatory system</keyword>
<evidence type="ECO:0000259" key="6">
    <source>
        <dbReference type="PROSITE" id="PS50110"/>
    </source>
</evidence>
<proteinExistence type="predicted"/>
<keyword evidence="1" id="KW-0597">Phosphoprotein</keyword>
<dbReference type="Gene3D" id="1.10.10.10">
    <property type="entry name" value="Winged helix-like DNA-binding domain superfamily/Winged helix DNA-binding domain"/>
    <property type="match status" value="1"/>
</dbReference>
<dbReference type="GO" id="GO:0005829">
    <property type="term" value="C:cytosol"/>
    <property type="evidence" value="ECO:0007669"/>
    <property type="project" value="TreeGrafter"/>
</dbReference>
<dbReference type="GO" id="GO:0000156">
    <property type="term" value="F:phosphorelay response regulator activity"/>
    <property type="evidence" value="ECO:0007669"/>
    <property type="project" value="TreeGrafter"/>
</dbReference>
<dbReference type="InterPro" id="IPR036388">
    <property type="entry name" value="WH-like_DNA-bd_sf"/>
</dbReference>
<dbReference type="SMART" id="SM00448">
    <property type="entry name" value="REC"/>
    <property type="match status" value="1"/>
</dbReference>
<dbReference type="InterPro" id="IPR001867">
    <property type="entry name" value="OmpR/PhoB-type_DNA-bd"/>
</dbReference>
<keyword evidence="5" id="KW-0804">Transcription</keyword>
<accession>A0A0F9FI46</accession>
<dbReference type="EMBL" id="LAZR01021218">
    <property type="protein sequence ID" value="KKL86084.1"/>
    <property type="molecule type" value="Genomic_DNA"/>
</dbReference>
<feature type="domain" description="Response regulatory" evidence="6">
    <location>
        <begin position="5"/>
        <end position="119"/>
    </location>
</feature>
<name>A0A0F9FI46_9ZZZZ</name>